<dbReference type="Proteomes" id="UP000239757">
    <property type="component" value="Unassembled WGS sequence"/>
</dbReference>
<dbReference type="EMBL" id="KZ664492">
    <property type="protein sequence ID" value="PPS05241.1"/>
    <property type="molecule type" value="Genomic_DNA"/>
</dbReference>
<sequence>MVNSEGNEVGKVEDMPVRHAPQEIGIVRVDEASALSSSCQSVGQDDVIVKVCHDDLKMEDQAEFHRELEVCRLNDIKEEPSRFIVRRAQTALAI</sequence>
<proteinExistence type="predicted"/>
<reference evidence="1 2" key="1">
    <citation type="submission" date="2015-01" db="EMBL/GenBank/DDBJ databases">
        <title>Genome of allotetraploid Gossypium barbadense reveals genomic plasticity and fiber elongation in cotton evolution.</title>
        <authorList>
            <person name="Chen X."/>
            <person name="Liu X."/>
            <person name="Zhao B."/>
            <person name="Zheng H."/>
            <person name="Hu Y."/>
            <person name="Lu G."/>
            <person name="Yang C."/>
            <person name="Chen J."/>
            <person name="Shan C."/>
            <person name="Zhang L."/>
            <person name="Zhou Y."/>
            <person name="Wang L."/>
            <person name="Guo W."/>
            <person name="Bai Y."/>
            <person name="Ruan J."/>
            <person name="Shangguan X."/>
            <person name="Mao Y."/>
            <person name="Jiang J."/>
            <person name="Zhu Y."/>
            <person name="Lei J."/>
            <person name="Kang H."/>
            <person name="Chen S."/>
            <person name="He X."/>
            <person name="Wang R."/>
            <person name="Wang Y."/>
            <person name="Chen J."/>
            <person name="Wang L."/>
            <person name="Yu S."/>
            <person name="Wang B."/>
            <person name="Wei J."/>
            <person name="Song S."/>
            <person name="Lu X."/>
            <person name="Gao Z."/>
            <person name="Gu W."/>
            <person name="Deng X."/>
            <person name="Ma D."/>
            <person name="Wang S."/>
            <person name="Liang W."/>
            <person name="Fang L."/>
            <person name="Cai C."/>
            <person name="Zhu X."/>
            <person name="Zhou B."/>
            <person name="Zhang Y."/>
            <person name="Chen Z."/>
            <person name="Xu S."/>
            <person name="Zhu R."/>
            <person name="Wang S."/>
            <person name="Zhang T."/>
            <person name="Zhao G."/>
        </authorList>
    </citation>
    <scope>NUCLEOTIDE SEQUENCE [LARGE SCALE GENOMIC DNA]</scope>
    <source>
        <strain evidence="2">cv. Xinhai21</strain>
        <tissue evidence="1">Leaf</tissue>
    </source>
</reference>
<evidence type="ECO:0000313" key="2">
    <source>
        <dbReference type="Proteomes" id="UP000239757"/>
    </source>
</evidence>
<gene>
    <name evidence="1" type="ORF">GOBAR_AA15418</name>
</gene>
<dbReference type="AlphaFoldDB" id="A0A2P5XPH0"/>
<evidence type="ECO:0000313" key="1">
    <source>
        <dbReference type="EMBL" id="PPS05241.1"/>
    </source>
</evidence>
<accession>A0A2P5XPH0</accession>
<organism evidence="1 2">
    <name type="scientific">Gossypium barbadense</name>
    <name type="common">Sea Island cotton</name>
    <name type="synonym">Hibiscus barbadensis</name>
    <dbReference type="NCBI Taxonomy" id="3634"/>
    <lineage>
        <taxon>Eukaryota</taxon>
        <taxon>Viridiplantae</taxon>
        <taxon>Streptophyta</taxon>
        <taxon>Embryophyta</taxon>
        <taxon>Tracheophyta</taxon>
        <taxon>Spermatophyta</taxon>
        <taxon>Magnoliopsida</taxon>
        <taxon>eudicotyledons</taxon>
        <taxon>Gunneridae</taxon>
        <taxon>Pentapetalae</taxon>
        <taxon>rosids</taxon>
        <taxon>malvids</taxon>
        <taxon>Malvales</taxon>
        <taxon>Malvaceae</taxon>
        <taxon>Malvoideae</taxon>
        <taxon>Gossypium</taxon>
    </lineage>
</organism>
<protein>
    <submittedName>
        <fullName evidence="1">Uncharacterized protein</fullName>
    </submittedName>
</protein>
<name>A0A2P5XPH0_GOSBA</name>